<dbReference type="CTD" id="20202679"/>
<dbReference type="KEGG" id="hro:HELRODRAFT_169157"/>
<evidence type="ECO:0000256" key="1">
    <source>
        <dbReference type="SAM" id="Phobius"/>
    </source>
</evidence>
<keyword evidence="4" id="KW-1185">Reference proteome</keyword>
<dbReference type="GeneID" id="20202679"/>
<dbReference type="RefSeq" id="XP_009013276.1">
    <property type="nucleotide sequence ID" value="XM_009015028.1"/>
</dbReference>
<sequence length="151" mass="16773">MATLEKKQMVLTTYMAVLAMENGMKMATASLSLLKVTAPQFINMMDFGVIGRNVALVVALEILPDIGFVLILRTVYRFQKLKFAMFMSMLVLNGLNGLCVVCHAAKEYGLAFGYVLTKTLRVVTLKKLKNVSNSNAFQVCFSLFNTLNCKL</sequence>
<dbReference type="InParanoid" id="T1F1H9"/>
<dbReference type="EMBL" id="AMQM01003197">
    <property type="status" value="NOT_ANNOTATED_CDS"/>
    <property type="molecule type" value="Genomic_DNA"/>
</dbReference>
<dbReference type="HOGENOM" id="CLU_1733466_0_0_1"/>
<gene>
    <name evidence="3" type="primary">20202679</name>
    <name evidence="2" type="ORF">HELRODRAFT_169157</name>
</gene>
<feature type="transmembrane region" description="Helical" evidence="1">
    <location>
        <begin position="49"/>
        <end position="71"/>
    </location>
</feature>
<accession>T1F1H9</accession>
<dbReference type="EMBL" id="KB096080">
    <property type="protein sequence ID" value="ESO08346.1"/>
    <property type="molecule type" value="Genomic_DNA"/>
</dbReference>
<evidence type="ECO:0000313" key="4">
    <source>
        <dbReference type="Proteomes" id="UP000015101"/>
    </source>
</evidence>
<dbReference type="EnsemblMetazoa" id="HelroT169157">
    <property type="protein sequence ID" value="HelroP169157"/>
    <property type="gene ID" value="HelroG169157"/>
</dbReference>
<name>T1F1H9_HELRO</name>
<organism evidence="3 4">
    <name type="scientific">Helobdella robusta</name>
    <name type="common">Californian leech</name>
    <dbReference type="NCBI Taxonomy" id="6412"/>
    <lineage>
        <taxon>Eukaryota</taxon>
        <taxon>Metazoa</taxon>
        <taxon>Spiralia</taxon>
        <taxon>Lophotrochozoa</taxon>
        <taxon>Annelida</taxon>
        <taxon>Clitellata</taxon>
        <taxon>Hirudinea</taxon>
        <taxon>Rhynchobdellida</taxon>
        <taxon>Glossiphoniidae</taxon>
        <taxon>Helobdella</taxon>
    </lineage>
</organism>
<keyword evidence="1" id="KW-0472">Membrane</keyword>
<protein>
    <submittedName>
        <fullName evidence="2 3">Uncharacterized protein</fullName>
    </submittedName>
</protein>
<keyword evidence="1" id="KW-0812">Transmembrane</keyword>
<evidence type="ECO:0000313" key="2">
    <source>
        <dbReference type="EMBL" id="ESO08346.1"/>
    </source>
</evidence>
<reference evidence="4" key="1">
    <citation type="submission" date="2012-12" db="EMBL/GenBank/DDBJ databases">
        <authorList>
            <person name="Hellsten U."/>
            <person name="Grimwood J."/>
            <person name="Chapman J.A."/>
            <person name="Shapiro H."/>
            <person name="Aerts A."/>
            <person name="Otillar R.P."/>
            <person name="Terry A.Y."/>
            <person name="Boore J.L."/>
            <person name="Simakov O."/>
            <person name="Marletaz F."/>
            <person name="Cho S.-J."/>
            <person name="Edsinger-Gonzales E."/>
            <person name="Havlak P."/>
            <person name="Kuo D.-H."/>
            <person name="Larsson T."/>
            <person name="Lv J."/>
            <person name="Arendt D."/>
            <person name="Savage R."/>
            <person name="Osoegawa K."/>
            <person name="de Jong P."/>
            <person name="Lindberg D.R."/>
            <person name="Seaver E.C."/>
            <person name="Weisblat D.A."/>
            <person name="Putnam N.H."/>
            <person name="Grigoriev I.V."/>
            <person name="Rokhsar D.S."/>
        </authorList>
    </citation>
    <scope>NUCLEOTIDE SEQUENCE</scope>
</reference>
<reference evidence="3" key="3">
    <citation type="submission" date="2015-06" db="UniProtKB">
        <authorList>
            <consortium name="EnsemblMetazoa"/>
        </authorList>
    </citation>
    <scope>IDENTIFICATION</scope>
</reference>
<keyword evidence="1" id="KW-1133">Transmembrane helix</keyword>
<dbReference type="Proteomes" id="UP000015101">
    <property type="component" value="Unassembled WGS sequence"/>
</dbReference>
<evidence type="ECO:0000313" key="3">
    <source>
        <dbReference type="EnsemblMetazoa" id="HelroP169157"/>
    </source>
</evidence>
<dbReference type="AlphaFoldDB" id="T1F1H9"/>
<proteinExistence type="predicted"/>
<reference evidence="2 4" key="2">
    <citation type="journal article" date="2013" name="Nature">
        <title>Insights into bilaterian evolution from three spiralian genomes.</title>
        <authorList>
            <person name="Simakov O."/>
            <person name="Marletaz F."/>
            <person name="Cho S.J."/>
            <person name="Edsinger-Gonzales E."/>
            <person name="Havlak P."/>
            <person name="Hellsten U."/>
            <person name="Kuo D.H."/>
            <person name="Larsson T."/>
            <person name="Lv J."/>
            <person name="Arendt D."/>
            <person name="Savage R."/>
            <person name="Osoegawa K."/>
            <person name="de Jong P."/>
            <person name="Grimwood J."/>
            <person name="Chapman J.A."/>
            <person name="Shapiro H."/>
            <person name="Aerts A."/>
            <person name="Otillar R.P."/>
            <person name="Terry A.Y."/>
            <person name="Boore J.L."/>
            <person name="Grigoriev I.V."/>
            <person name="Lindberg D.R."/>
            <person name="Seaver E.C."/>
            <person name="Weisblat D.A."/>
            <person name="Putnam N.H."/>
            <person name="Rokhsar D.S."/>
        </authorList>
    </citation>
    <scope>NUCLEOTIDE SEQUENCE</scope>
</reference>